<dbReference type="InterPro" id="IPR008949">
    <property type="entry name" value="Isoprenoid_synthase_dom_sf"/>
</dbReference>
<feature type="domain" description="Terpene synthase metal-binding" evidence="5">
    <location>
        <begin position="215"/>
        <end position="286"/>
    </location>
</feature>
<dbReference type="InterPro" id="IPR005630">
    <property type="entry name" value="Terpene_synthase_metal-bd"/>
</dbReference>
<proteinExistence type="predicted"/>
<evidence type="ECO:0000256" key="2">
    <source>
        <dbReference type="ARBA" id="ARBA00022723"/>
    </source>
</evidence>
<evidence type="ECO:0000259" key="4">
    <source>
        <dbReference type="Pfam" id="PF01397"/>
    </source>
</evidence>
<feature type="domain" description="Terpene synthase metal-binding" evidence="5">
    <location>
        <begin position="340"/>
        <end position="511"/>
    </location>
</feature>
<dbReference type="FunFam" id="1.50.10.130:FF:000001">
    <property type="entry name" value="Isoprene synthase, chloroplastic"/>
    <property type="match status" value="1"/>
</dbReference>
<comment type="caution">
    <text evidence="6">The sequence shown here is derived from an EMBL/GenBank/DDBJ whole genome shotgun (WGS) entry which is preliminary data.</text>
</comment>
<organism evidence="6 7">
    <name type="scientific">Escallonia herrerae</name>
    <dbReference type="NCBI Taxonomy" id="1293975"/>
    <lineage>
        <taxon>Eukaryota</taxon>
        <taxon>Viridiplantae</taxon>
        <taxon>Streptophyta</taxon>
        <taxon>Embryophyta</taxon>
        <taxon>Tracheophyta</taxon>
        <taxon>Spermatophyta</taxon>
        <taxon>Magnoliopsida</taxon>
        <taxon>eudicotyledons</taxon>
        <taxon>Gunneridae</taxon>
        <taxon>Pentapetalae</taxon>
        <taxon>asterids</taxon>
        <taxon>campanulids</taxon>
        <taxon>Escalloniales</taxon>
        <taxon>Escalloniaceae</taxon>
        <taxon>Escallonia</taxon>
    </lineage>
</organism>
<dbReference type="GO" id="GO:0010333">
    <property type="term" value="F:terpene synthase activity"/>
    <property type="evidence" value="ECO:0007669"/>
    <property type="project" value="InterPro"/>
</dbReference>
<dbReference type="InterPro" id="IPR034741">
    <property type="entry name" value="Terpene_cyclase-like_1_C"/>
</dbReference>
<protein>
    <submittedName>
        <fullName evidence="6">Uncharacterized protein</fullName>
    </submittedName>
</protein>
<evidence type="ECO:0000259" key="5">
    <source>
        <dbReference type="Pfam" id="PF03936"/>
    </source>
</evidence>
<dbReference type="Gene3D" id="1.10.600.10">
    <property type="entry name" value="Farnesyl Diphosphate Synthase"/>
    <property type="match status" value="1"/>
</dbReference>
<comment type="cofactor">
    <cofactor evidence="1">
        <name>Mg(2+)</name>
        <dbReference type="ChEBI" id="CHEBI:18420"/>
    </cofactor>
</comment>
<dbReference type="CDD" id="cd00684">
    <property type="entry name" value="Terpene_cyclase_plant_C1"/>
    <property type="match status" value="1"/>
</dbReference>
<dbReference type="PANTHER" id="PTHR31225:SF252">
    <property type="entry name" value="TERPENE SYNTHASE 12-RELATED"/>
    <property type="match status" value="1"/>
</dbReference>
<dbReference type="Proteomes" id="UP001188597">
    <property type="component" value="Unassembled WGS sequence"/>
</dbReference>
<dbReference type="Pfam" id="PF01397">
    <property type="entry name" value="Terpene_synth"/>
    <property type="match status" value="1"/>
</dbReference>
<sequence>MQSEKYKKRARKLDFKVRMMFDDEDANVIAILELIDSLQQLGLGYRFEKEIVRTLDEINSMEGLEENVHATALRFRLLRQHGFKVSEDVFKSCTDHKGGSVACTQKDVQGLLSLYEASFLGSDEETLLDEAKSYAKVHLEDVKNYTGTSLREKVYHALEMPLHHRMQRLEARWYIDAYTKKEDANHLLLELAMLDFNMVQAAHQKDLQHVSRWWKSLGLASNLGFIRDRLMECFFWTVGVTSEPHFSTCRIGLTKVTALITTIDDVYDVYGSLDELQLFTEAIERLVSYNNSVLSSGEVESHLTFPEFASLTSLHKMSEIEFSRAKGRRVNNNFKMGFVFLRWDIDSVERLPDYMKFCFLALYNTVNEMAYDTLKEQGVYSLPILTNMWKDMCQAFLVEAKWNSDKYTPTLDDYLDNAWRSVSGVVILGHAYFLTSRNVTQEEMECLQNYHDLLKWSSMIFRLCNDLGTSTAEIERGETANSIRCYMTETGFSEELAREHIKSLVDEAWKKMNKYLVDDSPFPKTFIERAINLARIAQCTYQYGDGHGAPDTRSKNRITLQGLIPDQHWQSLTYRITNVD</sequence>
<feature type="domain" description="Terpene synthase N-terminal" evidence="4">
    <location>
        <begin position="3"/>
        <end position="158"/>
    </location>
</feature>
<keyword evidence="2" id="KW-0479">Metal-binding</keyword>
<evidence type="ECO:0000256" key="1">
    <source>
        <dbReference type="ARBA" id="ARBA00001946"/>
    </source>
</evidence>
<name>A0AA88VH08_9ASTE</name>
<evidence type="ECO:0000256" key="3">
    <source>
        <dbReference type="ARBA" id="ARBA00022842"/>
    </source>
</evidence>
<accession>A0AA88VH08</accession>
<dbReference type="AlphaFoldDB" id="A0AA88VH08"/>
<dbReference type="SUPFAM" id="SSF48239">
    <property type="entry name" value="Terpenoid cyclases/Protein prenyltransferases"/>
    <property type="match status" value="1"/>
</dbReference>
<dbReference type="Gene3D" id="1.50.10.130">
    <property type="entry name" value="Terpene synthase, N-terminal domain"/>
    <property type="match status" value="1"/>
</dbReference>
<evidence type="ECO:0000313" key="7">
    <source>
        <dbReference type="Proteomes" id="UP001188597"/>
    </source>
</evidence>
<dbReference type="SFLD" id="SFLDS00005">
    <property type="entry name" value="Isoprenoid_Synthase_Type_I"/>
    <property type="match status" value="1"/>
</dbReference>
<dbReference type="SUPFAM" id="SSF48576">
    <property type="entry name" value="Terpenoid synthases"/>
    <property type="match status" value="1"/>
</dbReference>
<dbReference type="EMBL" id="JAVXUP010001825">
    <property type="protein sequence ID" value="KAK3007774.1"/>
    <property type="molecule type" value="Genomic_DNA"/>
</dbReference>
<dbReference type="InterPro" id="IPR001906">
    <property type="entry name" value="Terpene_synth_N"/>
</dbReference>
<dbReference type="InterPro" id="IPR008930">
    <property type="entry name" value="Terpenoid_cyclase/PrenylTrfase"/>
</dbReference>
<keyword evidence="3" id="KW-0460">Magnesium</keyword>
<dbReference type="Pfam" id="PF03936">
    <property type="entry name" value="Terpene_synth_C"/>
    <property type="match status" value="2"/>
</dbReference>
<dbReference type="PANTHER" id="PTHR31225">
    <property type="entry name" value="OS04G0344100 PROTEIN-RELATED"/>
    <property type="match status" value="1"/>
</dbReference>
<evidence type="ECO:0000313" key="6">
    <source>
        <dbReference type="EMBL" id="KAK3007774.1"/>
    </source>
</evidence>
<keyword evidence="7" id="KW-1185">Reference proteome</keyword>
<dbReference type="InterPro" id="IPR050148">
    <property type="entry name" value="Terpene_synthase-like"/>
</dbReference>
<dbReference type="GO" id="GO:0000287">
    <property type="term" value="F:magnesium ion binding"/>
    <property type="evidence" value="ECO:0007669"/>
    <property type="project" value="InterPro"/>
</dbReference>
<dbReference type="GO" id="GO:0016102">
    <property type="term" value="P:diterpenoid biosynthetic process"/>
    <property type="evidence" value="ECO:0007669"/>
    <property type="project" value="InterPro"/>
</dbReference>
<dbReference type="SFLD" id="SFLDG01019">
    <property type="entry name" value="Terpene_Cyclase_Like_1_C_Termi"/>
    <property type="match status" value="1"/>
</dbReference>
<reference evidence="6" key="1">
    <citation type="submission" date="2022-12" db="EMBL/GenBank/DDBJ databases">
        <title>Draft genome assemblies for two species of Escallonia (Escalloniales).</title>
        <authorList>
            <person name="Chanderbali A."/>
            <person name="Dervinis C."/>
            <person name="Anghel I."/>
            <person name="Soltis D."/>
            <person name="Soltis P."/>
            <person name="Zapata F."/>
        </authorList>
    </citation>
    <scope>NUCLEOTIDE SEQUENCE</scope>
    <source>
        <strain evidence="6">UCBG64.0493</strain>
        <tissue evidence="6">Leaf</tissue>
    </source>
</reference>
<dbReference type="InterPro" id="IPR044814">
    <property type="entry name" value="Terpene_cyclase_plant_C1"/>
</dbReference>
<gene>
    <name evidence="6" type="ORF">RJ639_014750</name>
</gene>
<dbReference type="InterPro" id="IPR036965">
    <property type="entry name" value="Terpene_synth_N_sf"/>
</dbReference>